<accession>A0A0E9WH26</accession>
<evidence type="ECO:0000313" key="2">
    <source>
        <dbReference type="EMBL" id="JAH89677.1"/>
    </source>
</evidence>
<name>A0A0E9WH26_ANGAN</name>
<protein>
    <submittedName>
        <fullName evidence="2">Uncharacterized protein</fullName>
    </submittedName>
</protein>
<reference evidence="2" key="2">
    <citation type="journal article" date="2015" name="Fish Shellfish Immunol.">
        <title>Early steps in the European eel (Anguilla anguilla)-Vibrio vulnificus interaction in the gills: Role of the RtxA13 toxin.</title>
        <authorList>
            <person name="Callol A."/>
            <person name="Pajuelo D."/>
            <person name="Ebbesson L."/>
            <person name="Teles M."/>
            <person name="MacKenzie S."/>
            <person name="Amaro C."/>
        </authorList>
    </citation>
    <scope>NUCLEOTIDE SEQUENCE</scope>
</reference>
<organism evidence="2">
    <name type="scientific">Anguilla anguilla</name>
    <name type="common">European freshwater eel</name>
    <name type="synonym">Muraena anguilla</name>
    <dbReference type="NCBI Taxonomy" id="7936"/>
    <lineage>
        <taxon>Eukaryota</taxon>
        <taxon>Metazoa</taxon>
        <taxon>Chordata</taxon>
        <taxon>Craniata</taxon>
        <taxon>Vertebrata</taxon>
        <taxon>Euteleostomi</taxon>
        <taxon>Actinopterygii</taxon>
        <taxon>Neopterygii</taxon>
        <taxon>Teleostei</taxon>
        <taxon>Anguilliformes</taxon>
        <taxon>Anguillidae</taxon>
        <taxon>Anguilla</taxon>
    </lineage>
</organism>
<dbReference type="EMBL" id="GBXM01018900">
    <property type="protein sequence ID" value="JAH89677.1"/>
    <property type="molecule type" value="Transcribed_RNA"/>
</dbReference>
<sequence>MAHKNQTQYDAEHPPRVVPARTLTGGAVTERRTESWKVAAMTSQVYYIKEMITGMRPVIAD</sequence>
<evidence type="ECO:0000256" key="1">
    <source>
        <dbReference type="SAM" id="MobiDB-lite"/>
    </source>
</evidence>
<proteinExistence type="predicted"/>
<feature type="region of interest" description="Disordered" evidence="1">
    <location>
        <begin position="1"/>
        <end position="26"/>
    </location>
</feature>
<dbReference type="AlphaFoldDB" id="A0A0E9WH26"/>
<reference evidence="2" key="1">
    <citation type="submission" date="2014-11" db="EMBL/GenBank/DDBJ databases">
        <authorList>
            <person name="Amaro Gonzalez C."/>
        </authorList>
    </citation>
    <scope>NUCLEOTIDE SEQUENCE</scope>
</reference>